<feature type="transmembrane region" description="Helical" evidence="1">
    <location>
        <begin position="97"/>
        <end position="117"/>
    </location>
</feature>
<dbReference type="HOGENOM" id="CLU_1536892_0_0_9"/>
<keyword evidence="3" id="KW-1185">Reference proteome</keyword>
<gene>
    <name evidence="2" type="ordered locus">Amet_1336</name>
</gene>
<dbReference type="KEGG" id="amt:Amet_1336"/>
<evidence type="ECO:0000313" key="2">
    <source>
        <dbReference type="EMBL" id="ABR47538.1"/>
    </source>
</evidence>
<dbReference type="Proteomes" id="UP000001572">
    <property type="component" value="Chromosome"/>
</dbReference>
<feature type="transmembrane region" description="Helical" evidence="1">
    <location>
        <begin position="138"/>
        <end position="160"/>
    </location>
</feature>
<sequence length="174" mass="20640">MTFNPFYLYAFLALVLYIYNHLRKMRLLLPGEFTEMETQYIPTIFQSDYTTTWYERKEIQAKMARKILPKVFLGGILLFSLPYLLNFEASIILDIMKYAIIAVFGIAYPIMQIFYRVKVYQKYINLCKSNELETQNQVLKFTILQCLAFLLQSIIIIFLANNPRTFRRSPLGIR</sequence>
<feature type="transmembrane region" description="Helical" evidence="1">
    <location>
        <begin position="67"/>
        <end position="85"/>
    </location>
</feature>
<name>A6TMX0_ALKMQ</name>
<evidence type="ECO:0000256" key="1">
    <source>
        <dbReference type="SAM" id="Phobius"/>
    </source>
</evidence>
<protein>
    <submittedName>
        <fullName evidence="2">Uncharacterized protein</fullName>
    </submittedName>
</protein>
<organism evidence="2 3">
    <name type="scientific">Alkaliphilus metalliredigens (strain QYMF)</name>
    <dbReference type="NCBI Taxonomy" id="293826"/>
    <lineage>
        <taxon>Bacteria</taxon>
        <taxon>Bacillati</taxon>
        <taxon>Bacillota</taxon>
        <taxon>Clostridia</taxon>
        <taxon>Peptostreptococcales</taxon>
        <taxon>Natronincolaceae</taxon>
        <taxon>Alkaliphilus</taxon>
    </lineage>
</organism>
<feature type="transmembrane region" description="Helical" evidence="1">
    <location>
        <begin position="6"/>
        <end position="22"/>
    </location>
</feature>
<dbReference type="RefSeq" id="WP_012062579.1">
    <property type="nucleotide sequence ID" value="NC_009633.1"/>
</dbReference>
<dbReference type="AlphaFoldDB" id="A6TMX0"/>
<accession>A6TMX0</accession>
<reference evidence="3" key="1">
    <citation type="journal article" date="2016" name="Genome Announc.">
        <title>Complete genome sequence of Alkaliphilus metalliredigens strain QYMF, an alkaliphilic and metal-reducing bacterium isolated from borax-contaminated leachate ponds.</title>
        <authorList>
            <person name="Hwang C."/>
            <person name="Copeland A."/>
            <person name="Lucas S."/>
            <person name="Lapidus A."/>
            <person name="Barry K."/>
            <person name="Detter J.C."/>
            <person name="Glavina Del Rio T."/>
            <person name="Hammon N."/>
            <person name="Israni S."/>
            <person name="Dalin E."/>
            <person name="Tice H."/>
            <person name="Pitluck S."/>
            <person name="Chertkov O."/>
            <person name="Brettin T."/>
            <person name="Bruce D."/>
            <person name="Han C."/>
            <person name="Schmutz J."/>
            <person name="Larimer F."/>
            <person name="Land M.L."/>
            <person name="Hauser L."/>
            <person name="Kyrpides N."/>
            <person name="Mikhailova N."/>
            <person name="Ye Q."/>
            <person name="Zhou J."/>
            <person name="Richardson P."/>
            <person name="Fields M.W."/>
        </authorList>
    </citation>
    <scope>NUCLEOTIDE SEQUENCE [LARGE SCALE GENOMIC DNA]</scope>
    <source>
        <strain evidence="3">QYMF</strain>
    </source>
</reference>
<evidence type="ECO:0000313" key="3">
    <source>
        <dbReference type="Proteomes" id="UP000001572"/>
    </source>
</evidence>
<keyword evidence="1" id="KW-1133">Transmembrane helix</keyword>
<keyword evidence="1" id="KW-0472">Membrane</keyword>
<keyword evidence="1" id="KW-0812">Transmembrane</keyword>
<dbReference type="EMBL" id="CP000724">
    <property type="protein sequence ID" value="ABR47538.1"/>
    <property type="molecule type" value="Genomic_DNA"/>
</dbReference>
<proteinExistence type="predicted"/>